<dbReference type="InterPro" id="IPR006938">
    <property type="entry name" value="DUF624"/>
</dbReference>
<evidence type="ECO:0000313" key="3">
    <source>
        <dbReference type="Proteomes" id="UP001163293"/>
    </source>
</evidence>
<sequence>MPSGGLGFRAYAFFDTLLWIACLNIFWTTFTLLGGVVLGVGPSTAAAHILVRDRVRGNAAPLLKRFAREYFKNFLKGNLLGVPVLLVAVALFLNWSYFSAGWDLGSQVASMAVLLLVLFAAGALCHLFPMFARYELTIPQYFLMSSRFAMRHLAGTAILLFMTVAAAFACRQVPGLIPFFGVGAWLYVTGWLCDRFFTANDDAVAQGSAAADGAAEVLAPPAASGAASRVTAARPALVATATAVPANKEASLA</sequence>
<dbReference type="EMBL" id="CP101185">
    <property type="protein sequence ID" value="UYV96781.1"/>
    <property type="molecule type" value="Genomic_DNA"/>
</dbReference>
<gene>
    <name evidence="2" type="ORF">NL394_17260</name>
</gene>
<dbReference type="AlphaFoldDB" id="A0AAX3EFY0"/>
<proteinExistence type="predicted"/>
<reference evidence="2" key="1">
    <citation type="submission" date="2022-07" db="EMBL/GenBank/DDBJ databases">
        <authorList>
            <person name="Wu T."/>
        </authorList>
    </citation>
    <scope>NUCLEOTIDE SEQUENCE</scope>
    <source>
        <strain evidence="2">SD-1</strain>
    </source>
</reference>
<feature type="transmembrane region" description="Helical" evidence="1">
    <location>
        <begin position="149"/>
        <end position="169"/>
    </location>
</feature>
<dbReference type="Proteomes" id="UP001163293">
    <property type="component" value="Chromosome"/>
</dbReference>
<protein>
    <submittedName>
        <fullName evidence="2">DUF624 domain-containing protein</fullName>
    </submittedName>
</protein>
<dbReference type="RefSeq" id="WP_069695899.1">
    <property type="nucleotide sequence ID" value="NZ_CP043010.1"/>
</dbReference>
<name>A0AAX3EFY0_PAEUR</name>
<keyword evidence="1" id="KW-1133">Transmembrane helix</keyword>
<dbReference type="Pfam" id="PF04854">
    <property type="entry name" value="DUF624"/>
    <property type="match status" value="1"/>
</dbReference>
<evidence type="ECO:0000313" key="2">
    <source>
        <dbReference type="EMBL" id="UYV96781.1"/>
    </source>
</evidence>
<feature type="transmembrane region" description="Helical" evidence="1">
    <location>
        <begin position="16"/>
        <end position="40"/>
    </location>
</feature>
<keyword evidence="1" id="KW-0472">Membrane</keyword>
<organism evidence="2 3">
    <name type="scientific">Paenarthrobacter ureafaciens</name>
    <dbReference type="NCBI Taxonomy" id="37931"/>
    <lineage>
        <taxon>Bacteria</taxon>
        <taxon>Bacillati</taxon>
        <taxon>Actinomycetota</taxon>
        <taxon>Actinomycetes</taxon>
        <taxon>Micrococcales</taxon>
        <taxon>Micrococcaceae</taxon>
        <taxon>Paenarthrobacter</taxon>
    </lineage>
</organism>
<accession>A0AAX3EFY0</accession>
<feature type="transmembrane region" description="Helical" evidence="1">
    <location>
        <begin position="74"/>
        <end position="96"/>
    </location>
</feature>
<keyword evidence="3" id="KW-1185">Reference proteome</keyword>
<evidence type="ECO:0000256" key="1">
    <source>
        <dbReference type="SAM" id="Phobius"/>
    </source>
</evidence>
<feature type="transmembrane region" description="Helical" evidence="1">
    <location>
        <begin position="108"/>
        <end position="128"/>
    </location>
</feature>
<feature type="transmembrane region" description="Helical" evidence="1">
    <location>
        <begin position="175"/>
        <end position="193"/>
    </location>
</feature>
<keyword evidence="1" id="KW-0812">Transmembrane</keyword>